<dbReference type="UniPathway" id="UPA00219"/>
<keyword evidence="10 11" id="KW-0961">Cell wall biogenesis/degradation</keyword>
<keyword evidence="4 10" id="KW-0133">Cell shape</keyword>
<organism evidence="12 13">
    <name type="scientific">Candidatus Rhodobacter oscarellae</name>
    <dbReference type="NCBI Taxonomy" id="1675527"/>
    <lineage>
        <taxon>Bacteria</taxon>
        <taxon>Pseudomonadati</taxon>
        <taxon>Pseudomonadota</taxon>
        <taxon>Alphaproteobacteria</taxon>
        <taxon>Rhodobacterales</taxon>
        <taxon>Rhodobacter group</taxon>
        <taxon>Rhodobacter</taxon>
    </lineage>
</organism>
<feature type="transmembrane region" description="Helical" evidence="10">
    <location>
        <begin position="483"/>
        <end position="502"/>
    </location>
</feature>
<evidence type="ECO:0000256" key="3">
    <source>
        <dbReference type="ARBA" id="ARBA00022692"/>
    </source>
</evidence>
<evidence type="ECO:0000256" key="2">
    <source>
        <dbReference type="ARBA" id="ARBA00022475"/>
    </source>
</evidence>
<keyword evidence="3 10" id="KW-0812">Transmembrane</keyword>
<dbReference type="Proteomes" id="UP000037178">
    <property type="component" value="Unassembled WGS sequence"/>
</dbReference>
<feature type="transmembrane region" description="Helical" evidence="10">
    <location>
        <begin position="444"/>
        <end position="462"/>
    </location>
</feature>
<keyword evidence="10" id="KW-0997">Cell inner membrane</keyword>
<dbReference type="Pfam" id="PF03023">
    <property type="entry name" value="MurJ"/>
    <property type="match status" value="1"/>
</dbReference>
<evidence type="ECO:0000313" key="13">
    <source>
        <dbReference type="Proteomes" id="UP000037178"/>
    </source>
</evidence>
<evidence type="ECO:0000256" key="9">
    <source>
        <dbReference type="ARBA" id="ARBA00061532"/>
    </source>
</evidence>
<feature type="transmembrane region" description="Helical" evidence="10">
    <location>
        <begin position="383"/>
        <end position="400"/>
    </location>
</feature>
<feature type="transmembrane region" description="Helical" evidence="10">
    <location>
        <begin position="508"/>
        <end position="529"/>
    </location>
</feature>
<comment type="similarity">
    <text evidence="9 10 11">Belongs to the MurJ/MviN family.</text>
</comment>
<keyword evidence="10 11" id="KW-0813">Transport</keyword>
<dbReference type="PANTHER" id="PTHR47019:SF1">
    <property type="entry name" value="LIPID II FLIPPASE MURJ"/>
    <property type="match status" value="1"/>
</dbReference>
<dbReference type="GO" id="GO:0009252">
    <property type="term" value="P:peptidoglycan biosynthetic process"/>
    <property type="evidence" value="ECO:0007669"/>
    <property type="project" value="UniProtKB-UniRule"/>
</dbReference>
<dbReference type="PRINTS" id="PR01806">
    <property type="entry name" value="VIRFACTRMVIN"/>
</dbReference>
<name>A0A0J9E644_9RHOB</name>
<evidence type="ECO:0000256" key="1">
    <source>
        <dbReference type="ARBA" id="ARBA00004651"/>
    </source>
</evidence>
<comment type="caution">
    <text evidence="12">The sequence shown here is derived from an EMBL/GenBank/DDBJ whole genome shotgun (WGS) entry which is preliminary data.</text>
</comment>
<keyword evidence="2 10" id="KW-1003">Cell membrane</keyword>
<dbReference type="STRING" id="1675527.AIOL_003138"/>
<accession>A0A0J9E644</accession>
<feature type="transmembrane region" description="Helical" evidence="10">
    <location>
        <begin position="347"/>
        <end position="371"/>
    </location>
</feature>
<evidence type="ECO:0000313" key="12">
    <source>
        <dbReference type="EMBL" id="KMW58167.1"/>
    </source>
</evidence>
<evidence type="ECO:0000256" key="10">
    <source>
        <dbReference type="HAMAP-Rule" id="MF_02078"/>
    </source>
</evidence>
<evidence type="ECO:0000256" key="6">
    <source>
        <dbReference type="ARBA" id="ARBA00022989"/>
    </source>
</evidence>
<feature type="transmembrane region" description="Helical" evidence="10">
    <location>
        <begin position="264"/>
        <end position="285"/>
    </location>
</feature>
<feature type="transmembrane region" description="Helical" evidence="10">
    <location>
        <begin position="39"/>
        <end position="58"/>
    </location>
</feature>
<evidence type="ECO:0000256" key="8">
    <source>
        <dbReference type="ARBA" id="ARBA00060041"/>
    </source>
</evidence>
<dbReference type="GO" id="GO:0015648">
    <property type="term" value="F:lipid-linked peptidoglycan transporter activity"/>
    <property type="evidence" value="ECO:0007669"/>
    <property type="project" value="UniProtKB-UniRule"/>
</dbReference>
<sequence>MAKNSALPAGRTAALPNATRTEYSAAEQNNNRRQRLKPIRLMAGIFTVGVWTLASRVLGFARDILLVALLGSGPVAQAFLIAFSLPNMFRRFFAEGAFNMAFVPMFSKKLQAGEAPERFAQDAFAGLAGVLVVFTGLALLAMPWLVAAMASGFIGDARFDMAVVMGRIAFPYILFISLAALLSGVLNATGRFAAAAAAPVLLNVLFVAALLLGDSMGWDLGLVMAWTVPVAGVAQLALVWEAARRAGFTLRPTLPRLTPDLRRLAVIAAPAALAGGVVQVNLLVGRQVASFFDGAIVWLYTADRLYQLPLGVVGIAVGVVLLPELSRRLAAGDDAGGRDAFNRATEIGLALTLPAAVALCVIPGPLISVMFERGAFDASDTAATAWALAIYGLGLPALVLQKVLQPLFYAREDTASPFRYALVAMGVNAAVAIGLAPVVGFTAAAWALTLSGWAMLWLLWRGSRRMGATVALDERLLWRLPRIVFACAVMGAVLWGGAWVLAPALETAILRYAALLALILSGCVAYFGAAHVTGGLRLDEVRAALRR</sequence>
<evidence type="ECO:0000256" key="7">
    <source>
        <dbReference type="ARBA" id="ARBA00023136"/>
    </source>
</evidence>
<proteinExistence type="inferred from homology"/>
<dbReference type="GO" id="GO:0008360">
    <property type="term" value="P:regulation of cell shape"/>
    <property type="evidence" value="ECO:0007669"/>
    <property type="project" value="UniProtKB-UniRule"/>
</dbReference>
<protein>
    <recommendedName>
        <fullName evidence="10">Probable lipid II flippase MurJ</fullName>
    </recommendedName>
</protein>
<dbReference type="InterPro" id="IPR004268">
    <property type="entry name" value="MurJ"/>
</dbReference>
<keyword evidence="13" id="KW-1185">Reference proteome</keyword>
<evidence type="ECO:0000256" key="4">
    <source>
        <dbReference type="ARBA" id="ARBA00022960"/>
    </source>
</evidence>
<dbReference type="GO" id="GO:0005886">
    <property type="term" value="C:plasma membrane"/>
    <property type="evidence" value="ECO:0007669"/>
    <property type="project" value="UniProtKB-SubCell"/>
</dbReference>
<comment type="subcellular location">
    <subcellularLocation>
        <location evidence="10">Cell inner membrane</location>
        <topology evidence="10">Multi-pass membrane protein</topology>
    </subcellularLocation>
    <subcellularLocation>
        <location evidence="1">Cell membrane</location>
        <topology evidence="1">Multi-pass membrane protein</topology>
    </subcellularLocation>
</comment>
<dbReference type="PANTHER" id="PTHR47019">
    <property type="entry name" value="LIPID II FLIPPASE MURJ"/>
    <property type="match status" value="1"/>
</dbReference>
<comment type="pathway">
    <text evidence="10">Cell wall biogenesis; peptidoglycan biosynthesis.</text>
</comment>
<evidence type="ECO:0000256" key="5">
    <source>
        <dbReference type="ARBA" id="ARBA00022984"/>
    </source>
</evidence>
<dbReference type="GO" id="GO:0034204">
    <property type="term" value="P:lipid translocation"/>
    <property type="evidence" value="ECO:0007669"/>
    <property type="project" value="TreeGrafter"/>
</dbReference>
<keyword evidence="5 10" id="KW-0573">Peptidoglycan synthesis</keyword>
<dbReference type="NCBIfam" id="TIGR01695">
    <property type="entry name" value="murJ_mviN"/>
    <property type="match status" value="1"/>
</dbReference>
<evidence type="ECO:0000256" key="11">
    <source>
        <dbReference type="PIRNR" id="PIRNR002869"/>
    </source>
</evidence>
<feature type="transmembrane region" description="Helical" evidence="10">
    <location>
        <begin position="64"/>
        <end position="85"/>
    </location>
</feature>
<dbReference type="PATRIC" id="fig|1675527.3.peg.3281"/>
<dbReference type="InterPro" id="IPR051050">
    <property type="entry name" value="Lipid_II_flippase_MurJ/MviN"/>
</dbReference>
<reference evidence="12 13" key="1">
    <citation type="submission" date="2015-06" db="EMBL/GenBank/DDBJ databases">
        <title>Draft genome sequence of an Alphaproteobacteria species associated to the Mediterranean sponge Oscarella lobularis.</title>
        <authorList>
            <person name="Jourda C."/>
            <person name="Santini S."/>
            <person name="Claverie J.-M."/>
        </authorList>
    </citation>
    <scope>NUCLEOTIDE SEQUENCE [LARGE SCALE GENOMIC DNA]</scope>
    <source>
        <strain evidence="12">IGS</strain>
    </source>
</reference>
<feature type="transmembrane region" description="Helical" evidence="10">
    <location>
        <begin position="224"/>
        <end position="243"/>
    </location>
</feature>
<dbReference type="GO" id="GO:0071555">
    <property type="term" value="P:cell wall organization"/>
    <property type="evidence" value="ECO:0007669"/>
    <property type="project" value="UniProtKB-UniRule"/>
</dbReference>
<feature type="transmembrane region" description="Helical" evidence="10">
    <location>
        <begin position="124"/>
        <end position="148"/>
    </location>
</feature>
<keyword evidence="7 10" id="KW-0472">Membrane</keyword>
<dbReference type="AlphaFoldDB" id="A0A0J9E644"/>
<comment type="function">
    <text evidence="8 10 11">Involved in peptidoglycan biosynthesis. Transports lipid-linked peptidoglycan precursors from the inner to the outer leaflet of the cytoplasmic membrane.</text>
</comment>
<feature type="transmembrane region" description="Helical" evidence="10">
    <location>
        <begin position="305"/>
        <end position="326"/>
    </location>
</feature>
<dbReference type="PIRSF" id="PIRSF002869">
    <property type="entry name" value="MviN"/>
    <property type="match status" value="1"/>
</dbReference>
<feature type="transmembrane region" description="Helical" evidence="10">
    <location>
        <begin position="193"/>
        <end position="212"/>
    </location>
</feature>
<gene>
    <name evidence="10" type="primary">murJ</name>
    <name evidence="12" type="ORF">AIOL_003138</name>
</gene>
<dbReference type="EMBL" id="LFTY01000002">
    <property type="protein sequence ID" value="KMW58167.1"/>
    <property type="molecule type" value="Genomic_DNA"/>
</dbReference>
<feature type="transmembrane region" description="Helical" evidence="10">
    <location>
        <begin position="420"/>
        <end position="438"/>
    </location>
</feature>
<dbReference type="CDD" id="cd13123">
    <property type="entry name" value="MATE_MurJ_like"/>
    <property type="match status" value="1"/>
</dbReference>
<feature type="transmembrane region" description="Helical" evidence="10">
    <location>
        <begin position="168"/>
        <end position="186"/>
    </location>
</feature>
<dbReference type="HAMAP" id="MF_02078">
    <property type="entry name" value="MurJ_MviN"/>
    <property type="match status" value="1"/>
</dbReference>
<keyword evidence="6 10" id="KW-1133">Transmembrane helix</keyword>